<keyword evidence="2" id="KW-1185">Reference proteome</keyword>
<dbReference type="EMBL" id="QGMI01000187">
    <property type="protein sequence ID" value="TVY45592.1"/>
    <property type="molecule type" value="Genomic_DNA"/>
</dbReference>
<evidence type="ECO:0000313" key="2">
    <source>
        <dbReference type="Proteomes" id="UP000443090"/>
    </source>
</evidence>
<reference evidence="1 2" key="1">
    <citation type="submission" date="2018-05" db="EMBL/GenBank/DDBJ databases">
        <title>Genome sequencing and assembly of the regulated plant pathogen Lachnellula willkommii and related sister species for the development of diagnostic species identification markers.</title>
        <authorList>
            <person name="Giroux E."/>
            <person name="Bilodeau G."/>
        </authorList>
    </citation>
    <scope>NUCLEOTIDE SEQUENCE [LARGE SCALE GENOMIC DNA]</scope>
    <source>
        <strain evidence="1 2">CBS 160.35</strain>
    </source>
</reference>
<comment type="caution">
    <text evidence="1">The sequence shown here is derived from an EMBL/GenBank/DDBJ whole genome shotgun (WGS) entry which is preliminary data.</text>
</comment>
<sequence>MALDLTQEGIFFNKLYYRRIVNKGIIYENRLLEAEVNRIATEYRPELSLSTETKAIGKYLVEEKTTRNTPQEYIREFKDYVILQFVDIPRGSRLTKENLKRLDIA</sequence>
<gene>
    <name evidence="1" type="ORF">LOCC1_G006166</name>
</gene>
<dbReference type="Proteomes" id="UP000443090">
    <property type="component" value="Unassembled WGS sequence"/>
</dbReference>
<name>A0A8H8UHQ7_9HELO</name>
<evidence type="ECO:0000313" key="1">
    <source>
        <dbReference type="EMBL" id="TVY45592.1"/>
    </source>
</evidence>
<accession>A0A8H8UHQ7</accession>
<proteinExistence type="predicted"/>
<organism evidence="1 2">
    <name type="scientific">Lachnellula occidentalis</name>
    <dbReference type="NCBI Taxonomy" id="215460"/>
    <lineage>
        <taxon>Eukaryota</taxon>
        <taxon>Fungi</taxon>
        <taxon>Dikarya</taxon>
        <taxon>Ascomycota</taxon>
        <taxon>Pezizomycotina</taxon>
        <taxon>Leotiomycetes</taxon>
        <taxon>Helotiales</taxon>
        <taxon>Lachnaceae</taxon>
        <taxon>Lachnellula</taxon>
    </lineage>
</organism>
<protein>
    <submittedName>
        <fullName evidence="1">Uncharacterized protein</fullName>
    </submittedName>
</protein>
<dbReference type="AlphaFoldDB" id="A0A8H8UHQ7"/>